<organism evidence="6 7">
    <name type="scientific">Trichomonas vaginalis (strain ATCC PRA-98 / G3)</name>
    <dbReference type="NCBI Taxonomy" id="412133"/>
    <lineage>
        <taxon>Eukaryota</taxon>
        <taxon>Metamonada</taxon>
        <taxon>Parabasalia</taxon>
        <taxon>Trichomonadida</taxon>
        <taxon>Trichomonadidae</taxon>
        <taxon>Trichomonas</taxon>
    </lineage>
</organism>
<evidence type="ECO:0000256" key="2">
    <source>
        <dbReference type="ARBA" id="ARBA00023315"/>
    </source>
</evidence>
<dbReference type="SUPFAM" id="SSF55729">
    <property type="entry name" value="Acyl-CoA N-acyltransferases (Nat)"/>
    <property type="match status" value="1"/>
</dbReference>
<dbReference type="STRING" id="5722.A2E2P2"/>
<dbReference type="HAMAP" id="MF_03130">
    <property type="entry name" value="mec17"/>
    <property type="match status" value="1"/>
</dbReference>
<dbReference type="GO" id="GO:0000226">
    <property type="term" value="P:microtubule cytoskeleton organization"/>
    <property type="evidence" value="ECO:0000318"/>
    <property type="project" value="GO_Central"/>
</dbReference>
<feature type="compositionally biased region" description="Polar residues" evidence="4">
    <location>
        <begin position="201"/>
        <end position="217"/>
    </location>
</feature>
<evidence type="ECO:0000256" key="1">
    <source>
        <dbReference type="ARBA" id="ARBA00022679"/>
    </source>
</evidence>
<dbReference type="GO" id="GO:0019799">
    <property type="term" value="F:tubulin N-acetyltransferase activity"/>
    <property type="evidence" value="ECO:0000318"/>
    <property type="project" value="GO_Central"/>
</dbReference>
<comment type="similarity">
    <text evidence="3">Belongs to the acetyltransferase ATAT1 family.</text>
</comment>
<dbReference type="KEGG" id="tva:4771043"/>
<dbReference type="Pfam" id="PF05301">
    <property type="entry name" value="Acetyltransf_16"/>
    <property type="match status" value="1"/>
</dbReference>
<feature type="binding site" evidence="3">
    <location>
        <begin position="107"/>
        <end position="120"/>
    </location>
    <ligand>
        <name>acetyl-CoA</name>
        <dbReference type="ChEBI" id="CHEBI:57288"/>
    </ligand>
</feature>
<dbReference type="InterPro" id="IPR016181">
    <property type="entry name" value="Acyl_CoA_acyltransferase"/>
</dbReference>
<dbReference type="OMA" id="MYIKSEG"/>
<dbReference type="GO" id="GO:0005874">
    <property type="term" value="C:microtubule"/>
    <property type="evidence" value="ECO:0007669"/>
    <property type="project" value="InterPro"/>
</dbReference>
<accession>A2E2P2</accession>
<proteinExistence type="inferred from homology"/>
<dbReference type="Proteomes" id="UP000001542">
    <property type="component" value="Unassembled WGS sequence"/>
</dbReference>
<comment type="catalytic activity">
    <reaction evidence="3">
        <text>L-lysyl-[alpha-tubulin] + acetyl-CoA = N(6)-acetyl-L-lysyl-[alpha-tubulin] + CoA + H(+)</text>
        <dbReference type="Rhea" id="RHEA:15277"/>
        <dbReference type="Rhea" id="RHEA-COMP:11278"/>
        <dbReference type="Rhea" id="RHEA-COMP:11279"/>
        <dbReference type="ChEBI" id="CHEBI:15378"/>
        <dbReference type="ChEBI" id="CHEBI:29969"/>
        <dbReference type="ChEBI" id="CHEBI:57287"/>
        <dbReference type="ChEBI" id="CHEBI:57288"/>
        <dbReference type="ChEBI" id="CHEBI:61930"/>
        <dbReference type="EC" id="2.3.1.108"/>
    </reaction>
</comment>
<gene>
    <name evidence="6" type="ORF">TVAG_212520</name>
</gene>
<dbReference type="InterPro" id="IPR038746">
    <property type="entry name" value="Atat"/>
</dbReference>
<evidence type="ECO:0000313" key="7">
    <source>
        <dbReference type="Proteomes" id="UP000001542"/>
    </source>
</evidence>
<dbReference type="Gene3D" id="3.40.630.30">
    <property type="match status" value="1"/>
</dbReference>
<dbReference type="SMR" id="A2E2P2"/>
<dbReference type="GO" id="GO:0070507">
    <property type="term" value="P:regulation of microtubule cytoskeleton organization"/>
    <property type="evidence" value="ECO:0007669"/>
    <property type="project" value="UniProtKB-UniRule"/>
</dbReference>
<dbReference type="PROSITE" id="PS51730">
    <property type="entry name" value="GNAT_ATAT"/>
    <property type="match status" value="1"/>
</dbReference>
<evidence type="ECO:0000256" key="3">
    <source>
        <dbReference type="HAMAP-Rule" id="MF_03130"/>
    </source>
</evidence>
<sequence length="238" mass="26992">MNHPGCLKLKPGPDNIAILTPQSVKGCHEDVKKLINDIGAMSTKVQGLNHVITTFSSFCNGDNRIYMLISEDKKQALGFVKVGTRHLFFWDHTGSHREYTILALLDFFVVPSSQRKGYGKTLIDKMLATEGKQMKDIPIDRPSPLCLSFMKKHFGLSEFTPQSNNYVIFEQFWGDDEKEEQNKGSGLPYLVGKSRTPRMVTPTTTKQQSSAFSQTNQPYAYKARTPVRRLNPITWLPY</sequence>
<evidence type="ECO:0000313" key="6">
    <source>
        <dbReference type="EMBL" id="EAY13070.1"/>
    </source>
</evidence>
<dbReference type="InterPro" id="IPR007965">
    <property type="entry name" value="GNAT_ATAT"/>
</dbReference>
<dbReference type="RefSeq" id="XP_001325293.1">
    <property type="nucleotide sequence ID" value="XM_001325258.1"/>
</dbReference>
<dbReference type="AlphaFoldDB" id="A2E2P2"/>
<dbReference type="VEuPathDB" id="TrichDB:TVAGG3_0166300"/>
<dbReference type="CDD" id="cd04301">
    <property type="entry name" value="NAT_SF"/>
    <property type="match status" value="1"/>
</dbReference>
<feature type="site" description="Crucial for catalytic activity" evidence="3">
    <location>
        <position position="46"/>
    </location>
</feature>
<comment type="function">
    <text evidence="3">Specifically acetylates 'Lys-40' in alpha-tubulin on the lumenal side of microtubules. Promotes microtubule destabilization and accelerates microtubule dynamics; this activity may be independent of acetylation activity. Acetylates alpha-tubulin with a slow enzymatic rate, due to a catalytic site that is not optimized for acetyl transfer. Enters the microtubule through each end and diffuses quickly throughout the lumen of microtubules. Acetylates only long/old microtubules because of its slow acetylation rate since it does not have time to act on dynamically unstable microtubules before the enzyme is released.</text>
</comment>
<reference evidence="6" key="1">
    <citation type="submission" date="2006-10" db="EMBL/GenBank/DDBJ databases">
        <authorList>
            <person name="Amadeo P."/>
            <person name="Zhao Q."/>
            <person name="Wortman J."/>
            <person name="Fraser-Liggett C."/>
            <person name="Carlton J."/>
        </authorList>
    </citation>
    <scope>NUCLEOTIDE SEQUENCE</scope>
    <source>
        <strain evidence="6">G3</strain>
    </source>
</reference>
<protein>
    <recommendedName>
        <fullName evidence="3">Alpha-tubulin N-acetyltransferase</fullName>
        <shortName evidence="3">Alpha-TAT</shortName>
        <shortName evidence="3">TAT</shortName>
        <ecNumber evidence="3">2.3.1.108</ecNumber>
    </recommendedName>
    <alternativeName>
        <fullName evidence="3">Acetyltransferase mec-17 homolog</fullName>
    </alternativeName>
</protein>
<name>A2E2P2_TRIV3</name>
<keyword evidence="1 3" id="KW-0808">Transferase</keyword>
<feature type="region of interest" description="Disordered" evidence="4">
    <location>
        <begin position="179"/>
        <end position="217"/>
    </location>
</feature>
<reference evidence="6" key="2">
    <citation type="journal article" date="2007" name="Science">
        <title>Draft genome sequence of the sexually transmitted pathogen Trichomonas vaginalis.</title>
        <authorList>
            <person name="Carlton J.M."/>
            <person name="Hirt R.P."/>
            <person name="Silva J.C."/>
            <person name="Delcher A.L."/>
            <person name="Schatz M."/>
            <person name="Zhao Q."/>
            <person name="Wortman J.R."/>
            <person name="Bidwell S.L."/>
            <person name="Alsmark U.C.M."/>
            <person name="Besteiro S."/>
            <person name="Sicheritz-Ponten T."/>
            <person name="Noel C.J."/>
            <person name="Dacks J.B."/>
            <person name="Foster P.G."/>
            <person name="Simillion C."/>
            <person name="Van de Peer Y."/>
            <person name="Miranda-Saavedra D."/>
            <person name="Barton G.J."/>
            <person name="Westrop G.D."/>
            <person name="Mueller S."/>
            <person name="Dessi D."/>
            <person name="Fiori P.L."/>
            <person name="Ren Q."/>
            <person name="Paulsen I."/>
            <person name="Zhang H."/>
            <person name="Bastida-Corcuera F.D."/>
            <person name="Simoes-Barbosa A."/>
            <person name="Brown M.T."/>
            <person name="Hayes R.D."/>
            <person name="Mukherjee M."/>
            <person name="Okumura C.Y."/>
            <person name="Schneider R."/>
            <person name="Smith A.J."/>
            <person name="Vanacova S."/>
            <person name="Villalvazo M."/>
            <person name="Haas B.J."/>
            <person name="Pertea M."/>
            <person name="Feldblyum T.V."/>
            <person name="Utterback T.R."/>
            <person name="Shu C.L."/>
            <person name="Osoegawa K."/>
            <person name="de Jong P.J."/>
            <person name="Hrdy I."/>
            <person name="Horvathova L."/>
            <person name="Zubacova Z."/>
            <person name="Dolezal P."/>
            <person name="Malik S.B."/>
            <person name="Logsdon J.M. Jr."/>
            <person name="Henze K."/>
            <person name="Gupta A."/>
            <person name="Wang C.C."/>
            <person name="Dunne R.L."/>
            <person name="Upcroft J.A."/>
            <person name="Upcroft P."/>
            <person name="White O."/>
            <person name="Salzberg S.L."/>
            <person name="Tang P."/>
            <person name="Chiu C.-H."/>
            <person name="Lee Y.-S."/>
            <person name="Embley T.M."/>
            <person name="Coombs G.H."/>
            <person name="Mottram J.C."/>
            <person name="Tachezy J."/>
            <person name="Fraser-Liggett C.M."/>
            <person name="Johnson P.J."/>
        </authorList>
    </citation>
    <scope>NUCLEOTIDE SEQUENCE [LARGE SCALE GENOMIC DNA]</scope>
    <source>
        <strain evidence="6">G3</strain>
    </source>
</reference>
<keyword evidence="2 3" id="KW-0012">Acyltransferase</keyword>
<evidence type="ECO:0000256" key="4">
    <source>
        <dbReference type="SAM" id="MobiDB-lite"/>
    </source>
</evidence>
<keyword evidence="7" id="KW-1185">Reference proteome</keyword>
<dbReference type="VEuPathDB" id="TrichDB:TVAG_212520"/>
<dbReference type="InParanoid" id="A2E2P2"/>
<dbReference type="EMBL" id="DS113291">
    <property type="protein sequence ID" value="EAY13070.1"/>
    <property type="molecule type" value="Genomic_DNA"/>
</dbReference>
<evidence type="ECO:0000259" key="5">
    <source>
        <dbReference type="PROSITE" id="PS51730"/>
    </source>
</evidence>
<dbReference type="EC" id="2.3.1.108" evidence="3"/>
<dbReference type="PANTHER" id="PTHR12327:SF0">
    <property type="entry name" value="ALPHA-TUBULIN N-ACETYLTRANSFERASE 1"/>
    <property type="match status" value="1"/>
</dbReference>
<dbReference type="eggNOG" id="KOG4601">
    <property type="taxonomic scope" value="Eukaryota"/>
</dbReference>
<dbReference type="OrthoDB" id="447510at2759"/>
<feature type="domain" description="N-acetyltransferase" evidence="5">
    <location>
        <begin position="1"/>
        <end position="173"/>
    </location>
</feature>
<dbReference type="PANTHER" id="PTHR12327">
    <property type="entry name" value="ALPHA-TUBULIN N-ACETYLTRANSFERASE 1"/>
    <property type="match status" value="1"/>
</dbReference>
<comment type="caution">
    <text evidence="3">Lacks conserved residue(s) required for the propagation of feature annotation.</text>
</comment>